<organism evidence="1 2">
    <name type="scientific">Syntrophomonas wolfei</name>
    <dbReference type="NCBI Taxonomy" id="863"/>
    <lineage>
        <taxon>Bacteria</taxon>
        <taxon>Bacillati</taxon>
        <taxon>Bacillota</taxon>
        <taxon>Clostridia</taxon>
        <taxon>Eubacteriales</taxon>
        <taxon>Syntrophomonadaceae</taxon>
        <taxon>Syntrophomonas</taxon>
    </lineage>
</organism>
<sequence>MIVVINNWKKKILNFLILLVFILAFALAVPTMTGILHKQVPALGNWFKEEHPSGNPMRVEKNKQSTRFEKVMDQFVFKLQNFYYEEKE</sequence>
<evidence type="ECO:0000313" key="2">
    <source>
        <dbReference type="Proteomes" id="UP000263273"/>
    </source>
</evidence>
<protein>
    <submittedName>
        <fullName evidence="1">Uncharacterized protein</fullName>
    </submittedName>
</protein>
<dbReference type="AlphaFoldDB" id="A0A354YYK9"/>
<dbReference type="RefSeq" id="WP_061214921.1">
    <property type="nucleotide sequence ID" value="NZ_DCDX01000184.1"/>
</dbReference>
<accession>A0A354YYK9</accession>
<comment type="caution">
    <text evidence="1">The sequence shown here is derived from an EMBL/GenBank/DDBJ whole genome shotgun (WGS) entry which is preliminary data.</text>
</comment>
<dbReference type="Proteomes" id="UP000263273">
    <property type="component" value="Unassembled WGS sequence"/>
</dbReference>
<dbReference type="EMBL" id="DNZF01000234">
    <property type="protein sequence ID" value="HBK54430.1"/>
    <property type="molecule type" value="Genomic_DNA"/>
</dbReference>
<proteinExistence type="predicted"/>
<gene>
    <name evidence="1" type="ORF">DDZ44_10885</name>
</gene>
<name>A0A354YYK9_9FIRM</name>
<reference evidence="1 2" key="1">
    <citation type="journal article" date="2018" name="Nat. Biotechnol.">
        <title>A standardized bacterial taxonomy based on genome phylogeny substantially revises the tree of life.</title>
        <authorList>
            <person name="Parks D.H."/>
            <person name="Chuvochina M."/>
            <person name="Waite D.W."/>
            <person name="Rinke C."/>
            <person name="Skarshewski A."/>
            <person name="Chaumeil P.A."/>
            <person name="Hugenholtz P."/>
        </authorList>
    </citation>
    <scope>NUCLEOTIDE SEQUENCE [LARGE SCALE GENOMIC DNA]</scope>
    <source>
        <strain evidence="1">UBA10948</strain>
    </source>
</reference>
<evidence type="ECO:0000313" key="1">
    <source>
        <dbReference type="EMBL" id="HBK54430.1"/>
    </source>
</evidence>
<dbReference type="STRING" id="378794.GCA_001570625_02510"/>